<evidence type="ECO:0008006" key="4">
    <source>
        <dbReference type="Google" id="ProtNLM"/>
    </source>
</evidence>
<comment type="caution">
    <text evidence="2">The sequence shown here is derived from an EMBL/GenBank/DDBJ whole genome shotgun (WGS) entry which is preliminary data.</text>
</comment>
<proteinExistence type="predicted"/>
<protein>
    <recommendedName>
        <fullName evidence="4">Major facilitator superfamily (MFS) profile domain-containing protein</fullName>
    </recommendedName>
</protein>
<feature type="transmembrane region" description="Helical" evidence="1">
    <location>
        <begin position="124"/>
        <end position="141"/>
    </location>
</feature>
<dbReference type="EMBL" id="MFEH01000004">
    <property type="protein sequence ID" value="OGE73828.1"/>
    <property type="molecule type" value="Genomic_DNA"/>
</dbReference>
<keyword evidence="1" id="KW-0812">Transmembrane</keyword>
<feature type="transmembrane region" description="Helical" evidence="1">
    <location>
        <begin position="100"/>
        <end position="118"/>
    </location>
</feature>
<name>A0A1F5N8A8_9BACT</name>
<organism evidence="2 3">
    <name type="scientific">Candidatus Doudnabacteria bacterium RIFCSPHIGHO2_01_FULL_41_86</name>
    <dbReference type="NCBI Taxonomy" id="1817821"/>
    <lineage>
        <taxon>Bacteria</taxon>
        <taxon>Candidatus Doudnaibacteriota</taxon>
    </lineage>
</organism>
<feature type="transmembrane region" description="Helical" evidence="1">
    <location>
        <begin position="59"/>
        <end position="79"/>
    </location>
</feature>
<dbReference type="STRING" id="1817821.A2717_04320"/>
<dbReference type="AlphaFoldDB" id="A0A1F5N8A8"/>
<accession>A0A1F5N8A8</accession>
<feature type="transmembrane region" description="Helical" evidence="1">
    <location>
        <begin position="27"/>
        <end position="47"/>
    </location>
</feature>
<keyword evidence="1" id="KW-1133">Transmembrane helix</keyword>
<sequence length="144" mass="16419">MILVLFAKANSKTIIEVDILGVLKIRFYLITLLVLLIISISALGWIINSFPPSQGYALLVYALLAIFGFSITTILGFYLRRIFGQREFLHNYISSASRQGGWLSLILVISFFLLHQGWFTWLNATFLVLAFVSLELFILMHEKT</sequence>
<keyword evidence="1" id="KW-0472">Membrane</keyword>
<evidence type="ECO:0000256" key="1">
    <source>
        <dbReference type="SAM" id="Phobius"/>
    </source>
</evidence>
<evidence type="ECO:0000313" key="3">
    <source>
        <dbReference type="Proteomes" id="UP000177610"/>
    </source>
</evidence>
<dbReference type="Proteomes" id="UP000177610">
    <property type="component" value="Unassembled WGS sequence"/>
</dbReference>
<evidence type="ECO:0000313" key="2">
    <source>
        <dbReference type="EMBL" id="OGE73828.1"/>
    </source>
</evidence>
<gene>
    <name evidence="2" type="ORF">A2717_04320</name>
</gene>
<reference evidence="2 3" key="1">
    <citation type="journal article" date="2016" name="Nat. Commun.">
        <title>Thousands of microbial genomes shed light on interconnected biogeochemical processes in an aquifer system.</title>
        <authorList>
            <person name="Anantharaman K."/>
            <person name="Brown C.T."/>
            <person name="Hug L.A."/>
            <person name="Sharon I."/>
            <person name="Castelle C.J."/>
            <person name="Probst A.J."/>
            <person name="Thomas B.C."/>
            <person name="Singh A."/>
            <person name="Wilkins M.J."/>
            <person name="Karaoz U."/>
            <person name="Brodie E.L."/>
            <person name="Williams K.H."/>
            <person name="Hubbard S.S."/>
            <person name="Banfield J.F."/>
        </authorList>
    </citation>
    <scope>NUCLEOTIDE SEQUENCE [LARGE SCALE GENOMIC DNA]</scope>
</reference>